<feature type="compositionally biased region" description="Polar residues" evidence="1">
    <location>
        <begin position="173"/>
        <end position="191"/>
    </location>
</feature>
<accession>A0A9P3LAE5</accession>
<proteinExistence type="predicted"/>
<evidence type="ECO:0000313" key="2">
    <source>
        <dbReference type="EMBL" id="GJE86908.1"/>
    </source>
</evidence>
<feature type="compositionally biased region" description="Basic and acidic residues" evidence="1">
    <location>
        <begin position="154"/>
        <end position="167"/>
    </location>
</feature>
<feature type="region of interest" description="Disordered" evidence="1">
    <location>
        <begin position="1"/>
        <end position="219"/>
    </location>
</feature>
<protein>
    <recommendedName>
        <fullName evidence="4">rRNA-processing protein FYV7</fullName>
    </recommendedName>
</protein>
<feature type="compositionally biased region" description="Acidic residues" evidence="1">
    <location>
        <begin position="75"/>
        <end position="112"/>
    </location>
</feature>
<keyword evidence="3" id="KW-1185">Reference proteome</keyword>
<sequence>MVGSTPAGTKRKKPPTFQHLPENRAKKLKRSWVEVQKIKSKWKAQKRKEGLTTARPVVNLELEDEHTGGGSDRGQDEESAPESGREEDEGTDSGSDGEDVGAGDEESEEESDRSEHIERVYTGEKKRGKGKGTQTATVPAGRGGEHANKRRRKDTAGDDDAAKKPTLRELQTLAYSKSSLHTYKSGSSQRQSETRGRVRGRGRGSQRGGRGRGQPDMRLRMNVMLEKIKRDYA</sequence>
<dbReference type="EMBL" id="BPQB01000005">
    <property type="protein sequence ID" value="GJE86908.1"/>
    <property type="molecule type" value="Genomic_DNA"/>
</dbReference>
<reference evidence="2 3" key="1">
    <citation type="submission" date="2021-08" db="EMBL/GenBank/DDBJ databases">
        <title>Draft Genome Sequence of Phanerochaete sordida strain YK-624.</title>
        <authorList>
            <person name="Mori T."/>
            <person name="Dohra H."/>
            <person name="Suzuki T."/>
            <person name="Kawagishi H."/>
            <person name="Hirai H."/>
        </authorList>
    </citation>
    <scope>NUCLEOTIDE SEQUENCE [LARGE SCALE GENOMIC DNA]</scope>
    <source>
        <strain evidence="2 3">YK-624</strain>
    </source>
</reference>
<evidence type="ECO:0000256" key="1">
    <source>
        <dbReference type="SAM" id="MobiDB-lite"/>
    </source>
</evidence>
<dbReference type="OrthoDB" id="3365439at2759"/>
<dbReference type="Proteomes" id="UP000703269">
    <property type="component" value="Unassembled WGS sequence"/>
</dbReference>
<gene>
    <name evidence="2" type="ORF">PsYK624_029910</name>
</gene>
<dbReference type="AlphaFoldDB" id="A0A9P3LAE5"/>
<name>A0A9P3LAE5_9APHY</name>
<organism evidence="2 3">
    <name type="scientific">Phanerochaete sordida</name>
    <dbReference type="NCBI Taxonomy" id="48140"/>
    <lineage>
        <taxon>Eukaryota</taxon>
        <taxon>Fungi</taxon>
        <taxon>Dikarya</taxon>
        <taxon>Basidiomycota</taxon>
        <taxon>Agaricomycotina</taxon>
        <taxon>Agaricomycetes</taxon>
        <taxon>Polyporales</taxon>
        <taxon>Phanerochaetaceae</taxon>
        <taxon>Phanerochaete</taxon>
    </lineage>
</organism>
<comment type="caution">
    <text evidence="2">The sequence shown here is derived from an EMBL/GenBank/DDBJ whole genome shotgun (WGS) entry which is preliminary data.</text>
</comment>
<feature type="compositionally biased region" description="Basic and acidic residues" evidence="1">
    <location>
        <begin position="113"/>
        <end position="125"/>
    </location>
</feature>
<evidence type="ECO:0008006" key="4">
    <source>
        <dbReference type="Google" id="ProtNLM"/>
    </source>
</evidence>
<evidence type="ECO:0000313" key="3">
    <source>
        <dbReference type="Proteomes" id="UP000703269"/>
    </source>
</evidence>